<name>A0A1D9G390_MOOP1</name>
<sequence length="160" mass="18904">MSNDNYYPRHRVNYSKLQQLLSEGKWREADYETYLVMLKVVGRKEGDWIRPEEIKNFPTTDLLAIDKLWRKYSSDKFGFSIQKKIYIDNRLLQSLDKLSRQDSGIISNESVEFVKGVGWQMDSYKDLIFDITQAPLGHLPGCWAFRFFGFGWYLMSHKGI</sequence>
<dbReference type="CDD" id="cd16383">
    <property type="entry name" value="GUN4"/>
    <property type="match status" value="1"/>
</dbReference>
<dbReference type="PANTHER" id="PTHR34800">
    <property type="entry name" value="TETRAPYRROLE-BINDING PROTEIN, CHLOROPLASTIC"/>
    <property type="match status" value="1"/>
</dbReference>
<feature type="domain" description="GUN4-like" evidence="1">
    <location>
        <begin position="11"/>
        <end position="146"/>
    </location>
</feature>
<accession>A0A1D9G390</accession>
<gene>
    <name evidence="2" type="ORF">BJP36_20910</name>
</gene>
<dbReference type="GO" id="GO:0046906">
    <property type="term" value="F:tetrapyrrole binding"/>
    <property type="evidence" value="ECO:0007669"/>
    <property type="project" value="TreeGrafter"/>
</dbReference>
<protein>
    <submittedName>
        <fullName evidence="2">GUN4 domain-containing protein</fullName>
    </submittedName>
</protein>
<dbReference type="Gene3D" id="1.25.40.620">
    <property type="match status" value="1"/>
</dbReference>
<evidence type="ECO:0000259" key="1">
    <source>
        <dbReference type="Pfam" id="PF05419"/>
    </source>
</evidence>
<dbReference type="AlphaFoldDB" id="A0A1D9G390"/>
<reference evidence="2" key="2">
    <citation type="submission" date="2022-10" db="EMBL/GenBank/DDBJ databases">
        <authorList>
            <person name="Ngo T.-E."/>
        </authorList>
    </citation>
    <scope>NUCLEOTIDE SEQUENCE</scope>
    <source>
        <strain evidence="2">JHB</strain>
    </source>
</reference>
<reference evidence="2" key="1">
    <citation type="journal article" date="2017" name="Proc. Natl. Acad. Sci. U.S.A.">
        <title>Comparative genomics uncovers the prolific and distinctive metabolic potential of the cyanobacterial genus Moorea.</title>
        <authorList>
            <person name="Leao T."/>
            <person name="Castelao G."/>
            <person name="Korobeynikov A."/>
            <person name="Monroe E.A."/>
            <person name="Podell S."/>
            <person name="Glukhov E."/>
            <person name="Allen E.E."/>
            <person name="Gerwick W.H."/>
            <person name="Gerwick L."/>
        </authorList>
    </citation>
    <scope>NUCLEOTIDE SEQUENCE</scope>
    <source>
        <strain evidence="2">JHB</strain>
    </source>
</reference>
<dbReference type="PANTHER" id="PTHR34800:SF1">
    <property type="entry name" value="TETRAPYRROLE-BINDING PROTEIN, CHLOROPLASTIC"/>
    <property type="match status" value="1"/>
</dbReference>
<evidence type="ECO:0000313" key="2">
    <source>
        <dbReference type="EMBL" id="AOY81995.2"/>
    </source>
</evidence>
<dbReference type="Pfam" id="PF05419">
    <property type="entry name" value="GUN4"/>
    <property type="match status" value="1"/>
</dbReference>
<dbReference type="InterPro" id="IPR037215">
    <property type="entry name" value="GUN4-like_sf"/>
</dbReference>
<dbReference type="InterPro" id="IPR008629">
    <property type="entry name" value="GUN4-like"/>
</dbReference>
<dbReference type="Gene3D" id="1.10.10.1770">
    <property type="entry name" value="Gun4-like"/>
    <property type="match status" value="1"/>
</dbReference>
<dbReference type="SUPFAM" id="SSF140869">
    <property type="entry name" value="GUN4-like"/>
    <property type="match status" value="1"/>
</dbReference>
<proteinExistence type="predicted"/>
<dbReference type="EMBL" id="CP017708">
    <property type="protein sequence ID" value="AOY81995.2"/>
    <property type="molecule type" value="Genomic_DNA"/>
</dbReference>
<dbReference type="Proteomes" id="UP000176944">
    <property type="component" value="Chromosome"/>
</dbReference>
<organism evidence="2">
    <name type="scientific">Moorena producens (strain JHB)</name>
    <dbReference type="NCBI Taxonomy" id="1454205"/>
    <lineage>
        <taxon>Bacteria</taxon>
        <taxon>Bacillati</taxon>
        <taxon>Cyanobacteriota</taxon>
        <taxon>Cyanophyceae</taxon>
        <taxon>Coleofasciculales</taxon>
        <taxon>Coleofasciculaceae</taxon>
        <taxon>Moorena</taxon>
    </lineage>
</organism>